<dbReference type="RefSeq" id="WP_137064397.1">
    <property type="nucleotide sequence ID" value="NZ_CP040748.1"/>
</dbReference>
<dbReference type="AlphaFoldDB" id="A0A4V6X635"/>
<feature type="compositionally biased region" description="Basic and acidic residues" evidence="1">
    <location>
        <begin position="12"/>
        <end position="22"/>
    </location>
</feature>
<accession>A0A4V6X635</accession>
<evidence type="ECO:0000313" key="3">
    <source>
        <dbReference type="Proteomes" id="UP000307808"/>
    </source>
</evidence>
<feature type="region of interest" description="Disordered" evidence="1">
    <location>
        <begin position="236"/>
        <end position="259"/>
    </location>
</feature>
<proteinExistence type="predicted"/>
<keyword evidence="3" id="KW-1185">Reference proteome</keyword>
<gene>
    <name evidence="2" type="ORF">FC770_01770</name>
</gene>
<dbReference type="OrthoDB" id="9939620at2"/>
<name>A0A4V6X635_9ACTN</name>
<dbReference type="EMBL" id="SZPY01000001">
    <property type="protein sequence ID" value="TKI63933.1"/>
    <property type="molecule type" value="Genomic_DNA"/>
</dbReference>
<reference evidence="2 3" key="1">
    <citation type="submission" date="2019-04" db="EMBL/GenBank/DDBJ databases">
        <authorList>
            <person name="Dong K."/>
        </authorList>
    </citation>
    <scope>NUCLEOTIDE SEQUENCE [LARGE SCALE GENOMIC DNA]</scope>
    <source>
        <strain evidence="3">dk3543</strain>
    </source>
</reference>
<sequence length="259" mass="28108">MLVLAGCGGSEAEPKAEKKDAEPTSVTLADLTDEPSVEIVYPTIKIPEGADIQRMDWLIEQLLELTRRSLDVERLSRGSERDAVTWATAPIEGMGDFDIASAFKKDVGTGYSFTVGNRFAQDALPTGPVHVLGQKWESRVREGRVMVRLVVEAAIPFEDGVAVVRRWMALSTGLTSDIATSRPGVQAYFRLLGIDHCALKEEGAARPGDLSEVSDALEMLTERKEEGGLSAWALEDLSDDSSSAPDEPEEPEEECGGKE</sequence>
<protein>
    <submittedName>
        <fullName evidence="2">Uncharacterized protein</fullName>
    </submittedName>
</protein>
<feature type="compositionally biased region" description="Acidic residues" evidence="1">
    <location>
        <begin position="246"/>
        <end position="259"/>
    </location>
</feature>
<evidence type="ECO:0000313" key="2">
    <source>
        <dbReference type="EMBL" id="TKI63933.1"/>
    </source>
</evidence>
<feature type="compositionally biased region" description="Low complexity" evidence="1">
    <location>
        <begin position="236"/>
        <end position="245"/>
    </location>
</feature>
<comment type="caution">
    <text evidence="2">The sequence shown here is derived from an EMBL/GenBank/DDBJ whole genome shotgun (WGS) entry which is preliminary data.</text>
</comment>
<organism evidence="2 3">
    <name type="scientific">Nocardioides jishulii</name>
    <dbReference type="NCBI Taxonomy" id="2575440"/>
    <lineage>
        <taxon>Bacteria</taxon>
        <taxon>Bacillati</taxon>
        <taxon>Actinomycetota</taxon>
        <taxon>Actinomycetes</taxon>
        <taxon>Propionibacteriales</taxon>
        <taxon>Nocardioidaceae</taxon>
        <taxon>Nocardioides</taxon>
    </lineage>
</organism>
<dbReference type="Proteomes" id="UP000307808">
    <property type="component" value="Unassembled WGS sequence"/>
</dbReference>
<feature type="region of interest" description="Disordered" evidence="1">
    <location>
        <begin position="1"/>
        <end position="24"/>
    </location>
</feature>
<evidence type="ECO:0000256" key="1">
    <source>
        <dbReference type="SAM" id="MobiDB-lite"/>
    </source>
</evidence>